<dbReference type="Gene3D" id="3.30.300.30">
    <property type="match status" value="1"/>
</dbReference>
<dbReference type="InterPro" id="IPR023213">
    <property type="entry name" value="CAT-like_dom_sf"/>
</dbReference>
<dbReference type="PANTHER" id="PTHR45527:SF1">
    <property type="entry name" value="FATTY ACID SYNTHASE"/>
    <property type="match status" value="1"/>
</dbReference>
<dbReference type="InterPro" id="IPR009081">
    <property type="entry name" value="PP-bd_ACP"/>
</dbReference>
<dbReference type="InterPro" id="IPR045851">
    <property type="entry name" value="AMP-bd_C_sf"/>
</dbReference>
<evidence type="ECO:0000313" key="2">
    <source>
        <dbReference type="EMBL" id="RUT68625.1"/>
    </source>
</evidence>
<dbReference type="InterPro" id="IPR020459">
    <property type="entry name" value="AMP-binding"/>
</dbReference>
<proteinExistence type="predicted"/>
<dbReference type="Gene3D" id="3.40.50.980">
    <property type="match status" value="2"/>
</dbReference>
<dbReference type="PANTHER" id="PTHR45527">
    <property type="entry name" value="NONRIBOSOMAL PEPTIDE SYNTHETASE"/>
    <property type="match status" value="1"/>
</dbReference>
<evidence type="ECO:0000313" key="3">
    <source>
        <dbReference type="Proteomes" id="UP000288102"/>
    </source>
</evidence>
<dbReference type="FunFam" id="3.40.50.12780:FF:000012">
    <property type="entry name" value="Non-ribosomal peptide synthetase"/>
    <property type="match status" value="1"/>
</dbReference>
<dbReference type="Pfam" id="PF00501">
    <property type="entry name" value="AMP-binding"/>
    <property type="match status" value="1"/>
</dbReference>
<dbReference type="PROSITE" id="PS00455">
    <property type="entry name" value="AMP_BINDING"/>
    <property type="match status" value="1"/>
</dbReference>
<dbReference type="Gene3D" id="3.30.559.30">
    <property type="entry name" value="Nonribosomal peptide synthetase, condensation domain"/>
    <property type="match status" value="1"/>
</dbReference>
<dbReference type="Pfam" id="PF00668">
    <property type="entry name" value="Condensation"/>
    <property type="match status" value="1"/>
</dbReference>
<reference evidence="3" key="1">
    <citation type="journal article" date="2019" name="Syst. Appl. Microbiol.">
        <title>Flavobacterium circumlabens sp. nov. and Flavobacterium cupreum sp. nov., two psychrotrophic species isolated from Antarctic environmental samples.</title>
        <authorList>
            <person name="Kralova S."/>
            <person name="Busse H.-J."/>
            <person name="Svec P."/>
            <person name="Maslanova I."/>
            <person name="Stankova E."/>
            <person name="Bartak M."/>
            <person name="Sedlacek I."/>
        </authorList>
    </citation>
    <scope>NUCLEOTIDE SEQUENCE [LARGE SCALE GENOMIC DNA]</scope>
    <source>
        <strain evidence="3">CCM 8825</strain>
    </source>
</reference>
<dbReference type="OrthoDB" id="9778690at2"/>
<dbReference type="RefSeq" id="WP_127340069.1">
    <property type="nucleotide sequence ID" value="NZ_QWDM01000015.1"/>
</dbReference>
<dbReference type="PROSITE" id="PS50075">
    <property type="entry name" value="CARRIER"/>
    <property type="match status" value="1"/>
</dbReference>
<dbReference type="InterPro" id="IPR010071">
    <property type="entry name" value="AA_adenyl_dom"/>
</dbReference>
<dbReference type="SUPFAM" id="SSF47336">
    <property type="entry name" value="ACP-like"/>
    <property type="match status" value="1"/>
</dbReference>
<name>A0A434A2S2_9FLAO</name>
<dbReference type="SUPFAM" id="SSF56801">
    <property type="entry name" value="Acetyl-CoA synthetase-like"/>
    <property type="match status" value="1"/>
</dbReference>
<dbReference type="Proteomes" id="UP000288102">
    <property type="component" value="Unassembled WGS sequence"/>
</dbReference>
<evidence type="ECO:0000259" key="1">
    <source>
        <dbReference type="PROSITE" id="PS50075"/>
    </source>
</evidence>
<dbReference type="GO" id="GO:0031177">
    <property type="term" value="F:phosphopantetheine binding"/>
    <property type="evidence" value="ECO:0007669"/>
    <property type="project" value="TreeGrafter"/>
</dbReference>
<comment type="caution">
    <text evidence="2">The sequence shown here is derived from an EMBL/GenBank/DDBJ whole genome shotgun (WGS) entry which is preliminary data.</text>
</comment>
<dbReference type="Gene3D" id="1.10.1200.10">
    <property type="entry name" value="ACP-like"/>
    <property type="match status" value="1"/>
</dbReference>
<dbReference type="Pfam" id="PF00550">
    <property type="entry name" value="PP-binding"/>
    <property type="match status" value="1"/>
</dbReference>
<sequence length="1103" mass="125150">MRIDEYISHLRGENIIITVKENKIAVEDPDNILTSQIIDELTVRRSEIIDFFCAVKSKKESFVPISKAPLSRYYPLSSAQQRMYFLYEFDKAGTTYNMPMFLKVEGDFDFSQLERTFRKLVGHHESLRTLFELQEGNPVQRLADEVIFPIEYSTDEAYKINDFVRPFDLSKELPLRVIVIKQAEQSFILGIDLHHIVSDGRSTEILIHDFWSLYQGEDLQPVTVQYKDYAFWQQNEAHQALLAGHRSYWTALFSEGFSALEMPTDYSRSLEQSDQGDTYSVCFNKSQSDKLRAFVSKEGVTMYTFFLALYNILLSRLANQDDIIIGTSALGRHHSDLEGIVGMFVNTLALRNHVDSDMNFKDFLSTVQESVMAAFDHQAYQYEELVETLGISRTAGRNPLFDVFFSYQQEQERVKLSNSEIKIEHYNASPKITAKFDLNLVVFDSQEINLSFTYRTDLFKKSSISRFSEYMVRIVEAVLEDPKQLIRDIEILSEKEKSQLLTDFNNTAVDYDFDQTVLDMFVAQSVKTPNAEAVVFGAEQLTYKELDQRSDLWASHLVKLGVVSGSIVGLLLSRSIEMIVAILAVMKTGAAYLPIDPEQPLSRTLHMLSESESNIVIGNLESIPEELKQSYTYAETDVLDKVTGIEKFSKTGFPSSDDLAYIIYTSGSTGKPKGVLTQHENVSNFIQHERDFLNIDATDSILQFSPYYFDASVKQIWLALTTGAKLVLVDKSTLSNEKRFINYLEKNKVTMLNATPSFLNGLEIPKLPNLKRIVASGEECKMNLAGRYCKEYDFYNEYGPTETTVIAVSCKITPEMTGRKNVPVGKPIANAKAFILDNNLNVVPIGFTGSLYLGGKGLSKGYLKRPELTESQFINNPFGEGKLYNTGDLAKWLPDGTIEFLGRADDQIKLNGVRIQLGEIESQLNTFIGIKDAVVSLREIQNNKFLVAYYVAEDIISAAELRSYLIDLLPFSMIPGYYLQLDQLPLSPTGKLDRRLLPDPQKKERIYNPPSNDIEKQLVVICSELLNIEIEKINVDDGFFELGGNSLKAISLVNTIYKTLSVKITLKEIFIKQTIREIADYIITVNQIKNIEADIKGEVKLIL</sequence>
<dbReference type="CDD" id="cd19531">
    <property type="entry name" value="LCL_NRPS-like"/>
    <property type="match status" value="1"/>
</dbReference>
<feature type="domain" description="Carrier" evidence="1">
    <location>
        <begin position="1009"/>
        <end position="1086"/>
    </location>
</feature>
<dbReference type="GO" id="GO:0005829">
    <property type="term" value="C:cytosol"/>
    <property type="evidence" value="ECO:0007669"/>
    <property type="project" value="TreeGrafter"/>
</dbReference>
<dbReference type="AlphaFoldDB" id="A0A434A2S2"/>
<keyword evidence="3" id="KW-1185">Reference proteome</keyword>
<organism evidence="2 3">
    <name type="scientific">Flavobacterium cupreum</name>
    <dbReference type="NCBI Taxonomy" id="2133766"/>
    <lineage>
        <taxon>Bacteria</taxon>
        <taxon>Pseudomonadati</taxon>
        <taxon>Bacteroidota</taxon>
        <taxon>Flavobacteriia</taxon>
        <taxon>Flavobacteriales</taxon>
        <taxon>Flavobacteriaceae</taxon>
        <taxon>Flavobacterium</taxon>
    </lineage>
</organism>
<dbReference type="InterPro" id="IPR000873">
    <property type="entry name" value="AMP-dep_synth/lig_dom"/>
</dbReference>
<dbReference type="PRINTS" id="PR00154">
    <property type="entry name" value="AMPBINDING"/>
</dbReference>
<dbReference type="Gene3D" id="3.30.559.10">
    <property type="entry name" value="Chloramphenicol acetyltransferase-like domain"/>
    <property type="match status" value="1"/>
</dbReference>
<dbReference type="EMBL" id="QWDM01000015">
    <property type="protein sequence ID" value="RUT68625.1"/>
    <property type="molecule type" value="Genomic_DNA"/>
</dbReference>
<dbReference type="FunFam" id="3.40.50.980:FF:000001">
    <property type="entry name" value="Non-ribosomal peptide synthetase"/>
    <property type="match status" value="1"/>
</dbReference>
<protein>
    <submittedName>
        <fullName evidence="2">Amino acid adenylation domain-containing protein</fullName>
    </submittedName>
</protein>
<dbReference type="CDD" id="cd05930">
    <property type="entry name" value="A_NRPS"/>
    <property type="match status" value="1"/>
</dbReference>
<dbReference type="GO" id="GO:0043041">
    <property type="term" value="P:amino acid activation for nonribosomal peptide biosynthetic process"/>
    <property type="evidence" value="ECO:0007669"/>
    <property type="project" value="TreeGrafter"/>
</dbReference>
<dbReference type="InterPro" id="IPR001242">
    <property type="entry name" value="Condensation_dom"/>
</dbReference>
<accession>A0A434A2S2</accession>
<dbReference type="GO" id="GO:0044550">
    <property type="term" value="P:secondary metabolite biosynthetic process"/>
    <property type="evidence" value="ECO:0007669"/>
    <property type="project" value="TreeGrafter"/>
</dbReference>
<dbReference type="SUPFAM" id="SSF52777">
    <property type="entry name" value="CoA-dependent acyltransferases"/>
    <property type="match status" value="2"/>
</dbReference>
<dbReference type="InterPro" id="IPR036736">
    <property type="entry name" value="ACP-like_sf"/>
</dbReference>
<gene>
    <name evidence="2" type="ORF">D0817_19900</name>
</gene>
<dbReference type="InterPro" id="IPR020845">
    <property type="entry name" value="AMP-binding_CS"/>
</dbReference>
<dbReference type="Gene3D" id="2.30.38.10">
    <property type="entry name" value="Luciferase, Domain 3"/>
    <property type="match status" value="1"/>
</dbReference>
<dbReference type="NCBIfam" id="TIGR01733">
    <property type="entry name" value="AA-adenyl-dom"/>
    <property type="match status" value="1"/>
</dbReference>
<dbReference type="GO" id="GO:0003824">
    <property type="term" value="F:catalytic activity"/>
    <property type="evidence" value="ECO:0007669"/>
    <property type="project" value="InterPro"/>
</dbReference>